<feature type="region of interest" description="Disordered" evidence="1">
    <location>
        <begin position="227"/>
        <end position="314"/>
    </location>
</feature>
<proteinExistence type="predicted"/>
<dbReference type="KEGG" id="svp:Pan189_26790"/>
<feature type="compositionally biased region" description="Low complexity" evidence="1">
    <location>
        <begin position="299"/>
        <end position="314"/>
    </location>
</feature>
<dbReference type="Proteomes" id="UP000317318">
    <property type="component" value="Chromosome"/>
</dbReference>
<dbReference type="Gene3D" id="2.30.30.700">
    <property type="entry name" value="SLA1 homology domain 1"/>
    <property type="match status" value="1"/>
</dbReference>
<reference evidence="3 4" key="1">
    <citation type="submission" date="2019-02" db="EMBL/GenBank/DDBJ databases">
        <title>Deep-cultivation of Planctomycetes and their phenomic and genomic characterization uncovers novel biology.</title>
        <authorList>
            <person name="Wiegand S."/>
            <person name="Jogler M."/>
            <person name="Boedeker C."/>
            <person name="Pinto D."/>
            <person name="Vollmers J."/>
            <person name="Rivas-Marin E."/>
            <person name="Kohn T."/>
            <person name="Peeters S.H."/>
            <person name="Heuer A."/>
            <person name="Rast P."/>
            <person name="Oberbeckmann S."/>
            <person name="Bunk B."/>
            <person name="Jeske O."/>
            <person name="Meyerdierks A."/>
            <person name="Storesund J.E."/>
            <person name="Kallscheuer N."/>
            <person name="Luecker S."/>
            <person name="Lage O.M."/>
            <person name="Pohl T."/>
            <person name="Merkel B.J."/>
            <person name="Hornburger P."/>
            <person name="Mueller R.-W."/>
            <person name="Bruemmer F."/>
            <person name="Labrenz M."/>
            <person name="Spormann A.M."/>
            <person name="Op den Camp H."/>
            <person name="Overmann J."/>
            <person name="Amann R."/>
            <person name="Jetten M.S.M."/>
            <person name="Mascher T."/>
            <person name="Medema M.H."/>
            <person name="Devos D.P."/>
            <person name="Kaster A.-K."/>
            <person name="Ovreas L."/>
            <person name="Rohde M."/>
            <person name="Galperin M.Y."/>
            <person name="Jogler C."/>
        </authorList>
    </citation>
    <scope>NUCLEOTIDE SEQUENCE [LARGE SCALE GENOMIC DNA]</scope>
    <source>
        <strain evidence="3 4">Pan189</strain>
    </source>
</reference>
<dbReference type="EMBL" id="CP036268">
    <property type="protein sequence ID" value="QDT38288.1"/>
    <property type="molecule type" value="Genomic_DNA"/>
</dbReference>
<accession>A0A517R325</accession>
<keyword evidence="2" id="KW-1133">Transmembrane helix</keyword>
<evidence type="ECO:0000256" key="2">
    <source>
        <dbReference type="SAM" id="Phobius"/>
    </source>
</evidence>
<sequence length="347" mass="37457">MGQQCSKLLRISVTGLAVVVFSAGIAAAQMRVWTDQSGNSVTAEFVSISRGKAVFKLMQGGTTSVALVDLVPSDQQEIVRQLSLKGIRAWTTADGQQMFGRLNQMRNGKVVLRIDSFTKTFDLSELSVADQMYALRESGLRVESSLESQLGERRTWNLQGREPFVGRLDRMLPDRNVLIEVDGMTWVDSVDSFSHEDHAYIYAVTDNPGIRSLVPGSFSPAELAAATGQAGGDFEEQTDLFGDTNGLSVNFPGDEDSIDDGSSGFDESDTSSESGEGFTESNATPRPPSTTVLTPNQVAPPQQYSPAAYQQPQASGGWFSGPNSYRNIGLLIFAVTAVVAFLLKGKM</sequence>
<protein>
    <recommendedName>
        <fullName evidence="5">SLA1 homology domain-containing protein</fullName>
    </recommendedName>
</protein>
<keyword evidence="2" id="KW-0812">Transmembrane</keyword>
<dbReference type="AlphaFoldDB" id="A0A517R325"/>
<name>A0A517R325_9PLAN</name>
<organism evidence="3 4">
    <name type="scientific">Stratiformator vulcanicus</name>
    <dbReference type="NCBI Taxonomy" id="2527980"/>
    <lineage>
        <taxon>Bacteria</taxon>
        <taxon>Pseudomonadati</taxon>
        <taxon>Planctomycetota</taxon>
        <taxon>Planctomycetia</taxon>
        <taxon>Planctomycetales</taxon>
        <taxon>Planctomycetaceae</taxon>
        <taxon>Stratiformator</taxon>
    </lineage>
</organism>
<evidence type="ECO:0000313" key="3">
    <source>
        <dbReference type="EMBL" id="QDT38288.1"/>
    </source>
</evidence>
<keyword evidence="2" id="KW-0472">Membrane</keyword>
<gene>
    <name evidence="3" type="ORF">Pan189_26790</name>
</gene>
<dbReference type="RefSeq" id="WP_310820438.1">
    <property type="nucleotide sequence ID" value="NZ_CP036268.1"/>
</dbReference>
<evidence type="ECO:0000313" key="4">
    <source>
        <dbReference type="Proteomes" id="UP000317318"/>
    </source>
</evidence>
<evidence type="ECO:0008006" key="5">
    <source>
        <dbReference type="Google" id="ProtNLM"/>
    </source>
</evidence>
<feature type="transmembrane region" description="Helical" evidence="2">
    <location>
        <begin position="325"/>
        <end position="343"/>
    </location>
</feature>
<feature type="compositionally biased region" description="Low complexity" evidence="1">
    <location>
        <begin position="260"/>
        <end position="281"/>
    </location>
</feature>
<keyword evidence="4" id="KW-1185">Reference proteome</keyword>
<evidence type="ECO:0000256" key="1">
    <source>
        <dbReference type="SAM" id="MobiDB-lite"/>
    </source>
</evidence>